<keyword evidence="6 7" id="KW-0804">Transcription</keyword>
<gene>
    <name evidence="7" type="primary">nusA</name>
    <name evidence="10" type="ORF">Nkreftii_003896</name>
</gene>
<dbReference type="InterPro" id="IPR015946">
    <property type="entry name" value="KH_dom-like_a/b"/>
</dbReference>
<name>A0A7S8J0D9_9BACT</name>
<comment type="similarity">
    <text evidence="7">Belongs to the NusA family.</text>
</comment>
<dbReference type="Proteomes" id="UP000593737">
    <property type="component" value="Chromosome"/>
</dbReference>
<dbReference type="Gene3D" id="3.30.1480.10">
    <property type="entry name" value="NusA, N-terminal domain"/>
    <property type="match status" value="1"/>
</dbReference>
<evidence type="ECO:0000256" key="8">
    <source>
        <dbReference type="SAM" id="MobiDB-lite"/>
    </source>
</evidence>
<dbReference type="InterPro" id="IPR012340">
    <property type="entry name" value="NA-bd_OB-fold"/>
</dbReference>
<dbReference type="InterPro" id="IPR013735">
    <property type="entry name" value="TF_NusA_N"/>
</dbReference>
<keyword evidence="3 7" id="KW-0889">Transcription antitermination</keyword>
<dbReference type="InterPro" id="IPR030842">
    <property type="entry name" value="TF_NusA_bacterial"/>
</dbReference>
<evidence type="ECO:0000313" key="10">
    <source>
        <dbReference type="EMBL" id="QPD06122.1"/>
    </source>
</evidence>
<evidence type="ECO:0000256" key="6">
    <source>
        <dbReference type="ARBA" id="ARBA00023163"/>
    </source>
</evidence>
<evidence type="ECO:0000313" key="11">
    <source>
        <dbReference type="Proteomes" id="UP000593737"/>
    </source>
</evidence>
<evidence type="ECO:0000256" key="2">
    <source>
        <dbReference type="ARBA" id="ARBA00022490"/>
    </source>
</evidence>
<evidence type="ECO:0000256" key="5">
    <source>
        <dbReference type="ARBA" id="ARBA00023015"/>
    </source>
</evidence>
<dbReference type="SMART" id="SM00316">
    <property type="entry name" value="S1"/>
    <property type="match status" value="1"/>
</dbReference>
<dbReference type="InterPro" id="IPR010213">
    <property type="entry name" value="TF_NusA"/>
</dbReference>
<evidence type="ECO:0000256" key="1">
    <source>
        <dbReference type="ARBA" id="ARBA00022472"/>
    </source>
</evidence>
<dbReference type="FunFam" id="3.30.300.20:FF:000002">
    <property type="entry name" value="Transcription termination/antitermination protein NusA"/>
    <property type="match status" value="1"/>
</dbReference>
<keyword evidence="5 7" id="KW-0805">Transcription regulation</keyword>
<comment type="subcellular location">
    <subcellularLocation>
        <location evidence="7">Cytoplasm</location>
    </subcellularLocation>
</comment>
<dbReference type="GO" id="GO:0003723">
    <property type="term" value="F:RNA binding"/>
    <property type="evidence" value="ECO:0007669"/>
    <property type="project" value="UniProtKB-UniRule"/>
</dbReference>
<dbReference type="InterPro" id="IPR058582">
    <property type="entry name" value="KH_NusA_2nd"/>
</dbReference>
<dbReference type="SUPFAM" id="SSF54814">
    <property type="entry name" value="Prokaryotic type KH domain (KH-domain type II)"/>
    <property type="match status" value="2"/>
</dbReference>
<dbReference type="CDD" id="cd22529">
    <property type="entry name" value="KH-II_NusA_rpt2"/>
    <property type="match status" value="1"/>
</dbReference>
<comment type="function">
    <text evidence="7">Participates in both transcription termination and antitermination.</text>
</comment>
<dbReference type="FunFam" id="3.30.1480.10:FF:000002">
    <property type="entry name" value="Transcription termination/antitermination protein NusA"/>
    <property type="match status" value="1"/>
</dbReference>
<dbReference type="PANTHER" id="PTHR22648:SF0">
    <property type="entry name" value="TRANSCRIPTION TERMINATION_ANTITERMINATION PROTEIN NUSA"/>
    <property type="match status" value="1"/>
</dbReference>
<dbReference type="Pfam" id="PF00575">
    <property type="entry name" value="S1"/>
    <property type="match status" value="1"/>
</dbReference>
<feature type="domain" description="S1 motif" evidence="9">
    <location>
        <begin position="135"/>
        <end position="199"/>
    </location>
</feature>
<dbReference type="Gene3D" id="2.40.50.140">
    <property type="entry name" value="Nucleic acid-binding proteins"/>
    <property type="match status" value="1"/>
</dbReference>
<dbReference type="AlphaFoldDB" id="A0A7S8J0D9"/>
<dbReference type="PANTHER" id="PTHR22648">
    <property type="entry name" value="TRANSCRIPTION TERMINATION FACTOR NUSA"/>
    <property type="match status" value="1"/>
</dbReference>
<keyword evidence="4 7" id="KW-0694">RNA-binding</keyword>
<dbReference type="InterPro" id="IPR003029">
    <property type="entry name" value="S1_domain"/>
</dbReference>
<organism evidence="10 11">
    <name type="scientific">Candidatus Nitrospira kreftii</name>
    <dbReference type="NCBI Taxonomy" id="2652173"/>
    <lineage>
        <taxon>Bacteria</taxon>
        <taxon>Pseudomonadati</taxon>
        <taxon>Nitrospirota</taxon>
        <taxon>Nitrospiria</taxon>
        <taxon>Nitrospirales</taxon>
        <taxon>Nitrospiraceae</taxon>
        <taxon>Nitrospira</taxon>
    </lineage>
</organism>
<dbReference type="Gene3D" id="3.30.300.20">
    <property type="match status" value="2"/>
</dbReference>
<dbReference type="FunFam" id="3.30.300.20:FF:000005">
    <property type="entry name" value="Transcription termination/antitermination protein NusA"/>
    <property type="match status" value="1"/>
</dbReference>
<dbReference type="InterPro" id="IPR036555">
    <property type="entry name" value="NusA_N_sf"/>
</dbReference>
<dbReference type="SMART" id="SM00322">
    <property type="entry name" value="KH"/>
    <property type="match status" value="1"/>
</dbReference>
<dbReference type="InterPro" id="IPR004087">
    <property type="entry name" value="KH_dom"/>
</dbReference>
<evidence type="ECO:0000259" key="9">
    <source>
        <dbReference type="PROSITE" id="PS50126"/>
    </source>
</evidence>
<dbReference type="Pfam" id="PF26594">
    <property type="entry name" value="KH_NusA_2nd"/>
    <property type="match status" value="1"/>
</dbReference>
<dbReference type="InterPro" id="IPR025249">
    <property type="entry name" value="TF_NusA_KH_1st"/>
</dbReference>
<dbReference type="CDD" id="cd04455">
    <property type="entry name" value="S1_NusA"/>
    <property type="match status" value="1"/>
</dbReference>
<feature type="region of interest" description="Disordered" evidence="8">
    <location>
        <begin position="361"/>
        <end position="383"/>
    </location>
</feature>
<feature type="compositionally biased region" description="Basic and acidic residues" evidence="8">
    <location>
        <begin position="363"/>
        <end position="383"/>
    </location>
</feature>
<proteinExistence type="inferred from homology"/>
<dbReference type="Pfam" id="PF08529">
    <property type="entry name" value="NusA_N"/>
    <property type="match status" value="1"/>
</dbReference>
<keyword evidence="1 7" id="KW-0806">Transcription termination</keyword>
<dbReference type="GO" id="GO:0031564">
    <property type="term" value="P:transcription antitermination"/>
    <property type="evidence" value="ECO:0007669"/>
    <property type="project" value="UniProtKB-UniRule"/>
</dbReference>
<sequence>MNRELISVIDEIGRQKGIDKARVIGAIESALQTAAKKRFGQAENIQVEIDPKTGEISVVSKKTIVETVSNPKAEISLQEARQYDSEAEVGDEIGSLIEMNELGRIAAQTAKQVIFQKVREAEWEAVQKEYSTRQGDLVTGIILGMERRNYLVDLGKTEAILPIQEQIPRETYRRGDRVKAMLLEVRRTPKDVQVILSRSHPQFVAKLFELEVPEVMEKIIEIKSVVREPGDRTKIAVTSREKAVDPVGACVGIKGSRVQAVVRELRGEKIDIITWTQDPRVFIAEALNPATIEKVGIDEEKKSALVVAADSQLSLAIGKNGQNVRLAARLTGWKIDIISATEYEKEKVERDKEIKAALAEEAESQRLQEEARQAARAEEATSG</sequence>
<dbReference type="HAMAP" id="MF_00945_B">
    <property type="entry name" value="NusA_B"/>
    <property type="match status" value="1"/>
</dbReference>
<protein>
    <recommendedName>
        <fullName evidence="7">Transcription termination/antitermination protein NusA</fullName>
    </recommendedName>
</protein>
<comment type="subunit">
    <text evidence="7">Monomer. Binds directly to the core enzyme of the DNA-dependent RNA polymerase and to nascent RNA.</text>
</comment>
<evidence type="ECO:0000256" key="4">
    <source>
        <dbReference type="ARBA" id="ARBA00022884"/>
    </source>
</evidence>
<dbReference type="SUPFAM" id="SSF50249">
    <property type="entry name" value="Nucleic acid-binding proteins"/>
    <property type="match status" value="1"/>
</dbReference>
<dbReference type="SUPFAM" id="SSF69705">
    <property type="entry name" value="Transcription factor NusA, N-terminal domain"/>
    <property type="match status" value="1"/>
</dbReference>
<dbReference type="NCBIfam" id="TIGR01953">
    <property type="entry name" value="NusA"/>
    <property type="match status" value="1"/>
</dbReference>
<dbReference type="InterPro" id="IPR009019">
    <property type="entry name" value="KH_sf_prok-type"/>
</dbReference>
<dbReference type="KEGG" id="nkf:Nkreftii_003896"/>
<evidence type="ECO:0000256" key="3">
    <source>
        <dbReference type="ARBA" id="ARBA00022814"/>
    </source>
</evidence>
<evidence type="ECO:0000256" key="7">
    <source>
        <dbReference type="HAMAP-Rule" id="MF_00945"/>
    </source>
</evidence>
<dbReference type="GO" id="GO:0005829">
    <property type="term" value="C:cytosol"/>
    <property type="evidence" value="ECO:0007669"/>
    <property type="project" value="TreeGrafter"/>
</dbReference>
<accession>A0A7S8J0D9</accession>
<dbReference type="Pfam" id="PF13184">
    <property type="entry name" value="KH_NusA_1st"/>
    <property type="match status" value="1"/>
</dbReference>
<dbReference type="PROSITE" id="PS50126">
    <property type="entry name" value="S1"/>
    <property type="match status" value="1"/>
</dbReference>
<dbReference type="GO" id="GO:0003700">
    <property type="term" value="F:DNA-binding transcription factor activity"/>
    <property type="evidence" value="ECO:0007669"/>
    <property type="project" value="InterPro"/>
</dbReference>
<dbReference type="CDD" id="cd02134">
    <property type="entry name" value="KH-II_NusA_rpt1"/>
    <property type="match status" value="1"/>
</dbReference>
<keyword evidence="2 7" id="KW-0963">Cytoplasm</keyword>
<dbReference type="EMBL" id="CP047423">
    <property type="protein sequence ID" value="QPD06122.1"/>
    <property type="molecule type" value="Genomic_DNA"/>
</dbReference>
<dbReference type="GO" id="GO:0006353">
    <property type="term" value="P:DNA-templated transcription termination"/>
    <property type="evidence" value="ECO:0007669"/>
    <property type="project" value="UniProtKB-UniRule"/>
</dbReference>
<reference evidence="10 11" key="1">
    <citation type="journal article" date="2020" name="ISME J.">
        <title>Enrichment and physiological characterization of a novel comammox Nitrospira indicates ammonium inhibition of complete nitrification.</title>
        <authorList>
            <person name="Sakoula D."/>
            <person name="Koch H."/>
            <person name="Frank J."/>
            <person name="Jetten M.S.M."/>
            <person name="van Kessel M.A.H.J."/>
            <person name="Lucker S."/>
        </authorList>
    </citation>
    <scope>NUCLEOTIDE SEQUENCE [LARGE SCALE GENOMIC DNA]</scope>
    <source>
        <strain evidence="10">Comreactor17</strain>
    </source>
</reference>